<name>A0A2X1SG52_KLEPN</name>
<dbReference type="InterPro" id="IPR001123">
    <property type="entry name" value="LeuE-type"/>
</dbReference>
<keyword evidence="6 7" id="KW-0472">Membrane</keyword>
<feature type="transmembrane region" description="Helical" evidence="7">
    <location>
        <begin position="75"/>
        <end position="93"/>
    </location>
</feature>
<dbReference type="PANTHER" id="PTHR30086:SF20">
    <property type="entry name" value="ARGININE EXPORTER PROTEIN ARGO-RELATED"/>
    <property type="match status" value="1"/>
</dbReference>
<protein>
    <submittedName>
        <fullName evidence="8">Translocator protein, LysE family</fullName>
    </submittedName>
</protein>
<evidence type="ECO:0000313" key="8">
    <source>
        <dbReference type="EMBL" id="SPX55660.1"/>
    </source>
</evidence>
<evidence type="ECO:0000256" key="2">
    <source>
        <dbReference type="ARBA" id="ARBA00022475"/>
    </source>
</evidence>
<gene>
    <name evidence="8" type="primary">rhtB_1</name>
    <name evidence="8" type="ORF">NCTC9601_02841</name>
</gene>
<organism evidence="8 9">
    <name type="scientific">Klebsiella pneumoniae</name>
    <dbReference type="NCBI Taxonomy" id="573"/>
    <lineage>
        <taxon>Bacteria</taxon>
        <taxon>Pseudomonadati</taxon>
        <taxon>Pseudomonadota</taxon>
        <taxon>Gammaproteobacteria</taxon>
        <taxon>Enterobacterales</taxon>
        <taxon>Enterobacteriaceae</taxon>
        <taxon>Klebsiella/Raoultella group</taxon>
        <taxon>Klebsiella</taxon>
        <taxon>Klebsiella pneumoniae complex</taxon>
    </lineage>
</organism>
<evidence type="ECO:0000256" key="5">
    <source>
        <dbReference type="ARBA" id="ARBA00022989"/>
    </source>
</evidence>
<sequence length="291" mass="31884">MLVTDSLLAYTLAATLLTLTPGLDTALILRTATAEGGRKALHAALGIDLGCFIWGALVAFGLGALLAVSELAYTLLKWCGAGYLCWLGIQLLLRPRQQFNTHPAESDSTSNWFLRGMLGNVLNPKMGVFYVSFLPQFIPAGHSPISWTFLLVTIHVLIGTLWSLTLITATRYGRRHPEKTGRSEMDGPNDRLPVSVVCREAGHESAVVTQGRNAPVFALKNEQPVEYYSVVKRSGSNVRLASFFCKTMTIIGVPDAVIAHTANSVSLITARQLQHEILAPRAFRQCWQQHQ</sequence>
<evidence type="ECO:0000256" key="1">
    <source>
        <dbReference type="ARBA" id="ARBA00004651"/>
    </source>
</evidence>
<feature type="transmembrane region" description="Helical" evidence="7">
    <location>
        <begin position="41"/>
        <end position="69"/>
    </location>
</feature>
<evidence type="ECO:0000256" key="3">
    <source>
        <dbReference type="ARBA" id="ARBA00022692"/>
    </source>
</evidence>
<dbReference type="PANTHER" id="PTHR30086">
    <property type="entry name" value="ARGININE EXPORTER PROTEIN ARGO"/>
    <property type="match status" value="1"/>
</dbReference>
<feature type="transmembrane region" description="Helical" evidence="7">
    <location>
        <begin position="145"/>
        <end position="169"/>
    </location>
</feature>
<dbReference type="AlphaFoldDB" id="A0A2X1SG52"/>
<evidence type="ECO:0000313" key="9">
    <source>
        <dbReference type="Proteomes" id="UP000251123"/>
    </source>
</evidence>
<dbReference type="GO" id="GO:0015171">
    <property type="term" value="F:amino acid transmembrane transporter activity"/>
    <property type="evidence" value="ECO:0007669"/>
    <property type="project" value="TreeGrafter"/>
</dbReference>
<dbReference type="GO" id="GO:0005886">
    <property type="term" value="C:plasma membrane"/>
    <property type="evidence" value="ECO:0007669"/>
    <property type="project" value="UniProtKB-SubCell"/>
</dbReference>
<keyword evidence="2" id="KW-1003">Cell membrane</keyword>
<proteinExistence type="predicted"/>
<evidence type="ECO:0000256" key="7">
    <source>
        <dbReference type="SAM" id="Phobius"/>
    </source>
</evidence>
<dbReference type="Pfam" id="PF01810">
    <property type="entry name" value="LysE"/>
    <property type="match status" value="1"/>
</dbReference>
<evidence type="ECO:0000256" key="4">
    <source>
        <dbReference type="ARBA" id="ARBA00022970"/>
    </source>
</evidence>
<evidence type="ECO:0000256" key="6">
    <source>
        <dbReference type="ARBA" id="ARBA00023136"/>
    </source>
</evidence>
<keyword evidence="4" id="KW-0029">Amino-acid transport</keyword>
<accession>A0A2X1SG52</accession>
<keyword evidence="5 7" id="KW-1133">Transmembrane helix</keyword>
<dbReference type="Proteomes" id="UP000251123">
    <property type="component" value="Unassembled WGS sequence"/>
</dbReference>
<keyword evidence="3 7" id="KW-0812">Transmembrane</keyword>
<reference evidence="8 9" key="1">
    <citation type="submission" date="2018-06" db="EMBL/GenBank/DDBJ databases">
        <authorList>
            <consortium name="Pathogen Informatics"/>
            <person name="Doyle S."/>
        </authorList>
    </citation>
    <scope>NUCLEOTIDE SEQUENCE [LARGE SCALE GENOMIC DNA]</scope>
    <source>
        <strain evidence="8 9">NCTC9601</strain>
    </source>
</reference>
<dbReference type="EMBL" id="UASN01000020">
    <property type="protein sequence ID" value="SPX55660.1"/>
    <property type="molecule type" value="Genomic_DNA"/>
</dbReference>
<comment type="subcellular location">
    <subcellularLocation>
        <location evidence="1">Cell membrane</location>
        <topology evidence="1">Multi-pass membrane protein</topology>
    </subcellularLocation>
</comment>
<feature type="transmembrane region" description="Helical" evidence="7">
    <location>
        <begin position="6"/>
        <end position="29"/>
    </location>
</feature>
<keyword evidence="4" id="KW-0813">Transport</keyword>